<feature type="domain" description="Uracil-DNA glycosylase-like" evidence="1">
    <location>
        <begin position="25"/>
        <end position="180"/>
    </location>
</feature>
<evidence type="ECO:0000313" key="3">
    <source>
        <dbReference type="Proteomes" id="UP000292262"/>
    </source>
</evidence>
<keyword evidence="3" id="KW-1185">Reference proteome</keyword>
<dbReference type="EMBL" id="SGXE01000002">
    <property type="protein sequence ID" value="RZS93772.1"/>
    <property type="molecule type" value="Genomic_DNA"/>
</dbReference>
<dbReference type="OrthoDB" id="9789139at2"/>
<dbReference type="InterPro" id="IPR036895">
    <property type="entry name" value="Uracil-DNA_glycosylase-like_sf"/>
</dbReference>
<evidence type="ECO:0000313" key="2">
    <source>
        <dbReference type="EMBL" id="RZS93772.1"/>
    </source>
</evidence>
<gene>
    <name evidence="2" type="ORF">EV197_2353</name>
</gene>
<dbReference type="AlphaFoldDB" id="A0A4Q7P4Y9"/>
<organism evidence="2 3">
    <name type="scientific">Aquimarina brevivitae</name>
    <dbReference type="NCBI Taxonomy" id="323412"/>
    <lineage>
        <taxon>Bacteria</taxon>
        <taxon>Pseudomonadati</taxon>
        <taxon>Bacteroidota</taxon>
        <taxon>Flavobacteriia</taxon>
        <taxon>Flavobacteriales</taxon>
        <taxon>Flavobacteriaceae</taxon>
        <taxon>Aquimarina</taxon>
    </lineage>
</organism>
<dbReference type="SMART" id="SM00986">
    <property type="entry name" value="UDG"/>
    <property type="match status" value="1"/>
</dbReference>
<protein>
    <submittedName>
        <fullName evidence="2">Uracil-DNA glycosylase</fullName>
    </submittedName>
</protein>
<dbReference type="CDD" id="cd10033">
    <property type="entry name" value="UDG_like"/>
    <property type="match status" value="1"/>
</dbReference>
<dbReference type="Gene3D" id="3.40.470.10">
    <property type="entry name" value="Uracil-DNA glycosylase-like domain"/>
    <property type="match status" value="1"/>
</dbReference>
<dbReference type="Pfam" id="PF03167">
    <property type="entry name" value="UDG"/>
    <property type="match status" value="1"/>
</dbReference>
<proteinExistence type="predicted"/>
<reference evidence="2 3" key="1">
    <citation type="submission" date="2019-02" db="EMBL/GenBank/DDBJ databases">
        <title>Genomic Encyclopedia of Type Strains, Phase IV (KMG-IV): sequencing the most valuable type-strain genomes for metagenomic binning, comparative biology and taxonomic classification.</title>
        <authorList>
            <person name="Goeker M."/>
        </authorList>
    </citation>
    <scope>NUCLEOTIDE SEQUENCE [LARGE SCALE GENOMIC DNA]</scope>
    <source>
        <strain evidence="2 3">DSM 17196</strain>
    </source>
</reference>
<evidence type="ECO:0000259" key="1">
    <source>
        <dbReference type="SMART" id="SM00986"/>
    </source>
</evidence>
<dbReference type="InterPro" id="IPR047124">
    <property type="entry name" value="HI_0220.2"/>
</dbReference>
<name>A0A4Q7P4Y9_9FLAO</name>
<dbReference type="PANTHER" id="PTHR42160:SF1">
    <property type="entry name" value="URACIL-DNA GLYCOSYLASE SUPERFAMILY PROTEIN"/>
    <property type="match status" value="1"/>
</dbReference>
<dbReference type="PANTHER" id="PTHR42160">
    <property type="entry name" value="URACIL-DNA GLYCOSYLASE SUPERFAMILY PROTEIN"/>
    <property type="match status" value="1"/>
</dbReference>
<comment type="caution">
    <text evidence="2">The sequence shown here is derived from an EMBL/GenBank/DDBJ whole genome shotgun (WGS) entry which is preliminary data.</text>
</comment>
<dbReference type="SUPFAM" id="SSF52141">
    <property type="entry name" value="Uracil-DNA glycosylase-like"/>
    <property type="match status" value="1"/>
</dbReference>
<accession>A0A4Q7P4Y9</accession>
<dbReference type="InterPro" id="IPR005122">
    <property type="entry name" value="Uracil-DNA_glycosylase-like"/>
</dbReference>
<dbReference type="RefSeq" id="WP_130286882.1">
    <property type="nucleotide sequence ID" value="NZ_SGXE01000002.1"/>
</dbReference>
<sequence>MDHLKSNISKCTKCAEFLALGSNPIFKFSDTSSILLISQAPGRQAHYQNKAWDDPSGIRLKEWLGIPNHDFYTTKQFAILPMAFCYPGKSKTGDLPPSPLCAPLWHQKILKNIPDNHIKILIGKYAQDYYLNDSHTLTKRVQNFKEYLPNYFPIPHPSPLNNIWLKKNPWFTTEVVPSLQKLIQSKLR</sequence>
<dbReference type="SMART" id="SM00987">
    <property type="entry name" value="UreE_C"/>
    <property type="match status" value="1"/>
</dbReference>
<dbReference type="Proteomes" id="UP000292262">
    <property type="component" value="Unassembled WGS sequence"/>
</dbReference>